<evidence type="ECO:0000313" key="1">
    <source>
        <dbReference type="EMBL" id="GJS97535.1"/>
    </source>
</evidence>
<sequence>MTGVKQYLHIYSKDSCPKLVFEDNSSGDTEVYGLMKCNGITFIRVAYVNGLKHNLISISQLCDANFKVLFTKTQGTIFNQNNEVVLIAPRRRVVSESDKWPVLSTGVKFSPFDVKLLEHLAEKCGVGNGKPHLYIDVLPLTTLFHRSCFPSLCSKLKEIENMENAILNIH</sequence>
<reference evidence="1" key="2">
    <citation type="submission" date="2022-01" db="EMBL/GenBank/DDBJ databases">
        <authorList>
            <person name="Yamashiro T."/>
            <person name="Shiraishi A."/>
            <person name="Satake H."/>
            <person name="Nakayama K."/>
        </authorList>
    </citation>
    <scope>NUCLEOTIDE SEQUENCE</scope>
</reference>
<organism evidence="1 2">
    <name type="scientific">Tanacetum coccineum</name>
    <dbReference type="NCBI Taxonomy" id="301880"/>
    <lineage>
        <taxon>Eukaryota</taxon>
        <taxon>Viridiplantae</taxon>
        <taxon>Streptophyta</taxon>
        <taxon>Embryophyta</taxon>
        <taxon>Tracheophyta</taxon>
        <taxon>Spermatophyta</taxon>
        <taxon>Magnoliopsida</taxon>
        <taxon>eudicotyledons</taxon>
        <taxon>Gunneridae</taxon>
        <taxon>Pentapetalae</taxon>
        <taxon>asterids</taxon>
        <taxon>campanulids</taxon>
        <taxon>Asterales</taxon>
        <taxon>Asteraceae</taxon>
        <taxon>Asteroideae</taxon>
        <taxon>Anthemideae</taxon>
        <taxon>Anthemidinae</taxon>
        <taxon>Tanacetum</taxon>
    </lineage>
</organism>
<proteinExistence type="predicted"/>
<accession>A0ABQ5A5D2</accession>
<dbReference type="Proteomes" id="UP001151760">
    <property type="component" value="Unassembled WGS sequence"/>
</dbReference>
<gene>
    <name evidence="1" type="ORF">Tco_0804503</name>
</gene>
<dbReference type="EMBL" id="BQNB010011970">
    <property type="protein sequence ID" value="GJS97535.1"/>
    <property type="molecule type" value="Genomic_DNA"/>
</dbReference>
<keyword evidence="2" id="KW-1185">Reference proteome</keyword>
<evidence type="ECO:0000313" key="2">
    <source>
        <dbReference type="Proteomes" id="UP001151760"/>
    </source>
</evidence>
<comment type="caution">
    <text evidence="1">The sequence shown here is derived from an EMBL/GenBank/DDBJ whole genome shotgun (WGS) entry which is preliminary data.</text>
</comment>
<reference evidence="1" key="1">
    <citation type="journal article" date="2022" name="Int. J. Mol. Sci.">
        <title>Draft Genome of Tanacetum Coccineum: Genomic Comparison of Closely Related Tanacetum-Family Plants.</title>
        <authorList>
            <person name="Yamashiro T."/>
            <person name="Shiraishi A."/>
            <person name="Nakayama K."/>
            <person name="Satake H."/>
        </authorList>
    </citation>
    <scope>NUCLEOTIDE SEQUENCE</scope>
</reference>
<name>A0ABQ5A5D2_9ASTR</name>
<protein>
    <submittedName>
        <fullName evidence="1">Uncharacterized protein</fullName>
    </submittedName>
</protein>